<dbReference type="GO" id="GO:0016874">
    <property type="term" value="F:ligase activity"/>
    <property type="evidence" value="ECO:0007669"/>
    <property type="project" value="UniProtKB-KW"/>
</dbReference>
<dbReference type="RefSeq" id="WP_076545829.1">
    <property type="nucleotide sequence ID" value="NZ_FTNC01000024.1"/>
</dbReference>
<dbReference type="EMBL" id="FTNC01000024">
    <property type="protein sequence ID" value="SIR40343.1"/>
    <property type="molecule type" value="Genomic_DNA"/>
</dbReference>
<dbReference type="PANTHER" id="PTHR43585">
    <property type="entry name" value="FUMIPYRROLE BIOSYNTHESIS PROTEIN C"/>
    <property type="match status" value="1"/>
</dbReference>
<dbReference type="Gene3D" id="3.40.50.20">
    <property type="match status" value="1"/>
</dbReference>
<feature type="domain" description="ATP-grasp" evidence="5">
    <location>
        <begin position="107"/>
        <end position="300"/>
    </location>
</feature>
<name>A0A1N7AMV0_9FIRM</name>
<protein>
    <submittedName>
        <fullName evidence="6">Phosphoribosylaminoimidazole carboxylase (NCAIR synthetase)</fullName>
    </submittedName>
</protein>
<dbReference type="InterPro" id="IPR016185">
    <property type="entry name" value="PreATP-grasp_dom_sf"/>
</dbReference>
<dbReference type="Gene3D" id="3.30.1490.20">
    <property type="entry name" value="ATP-grasp fold, A domain"/>
    <property type="match status" value="1"/>
</dbReference>
<gene>
    <name evidence="6" type="ORF">SAMN05421834_12427</name>
</gene>
<proteinExistence type="predicted"/>
<organism evidence="6 7">
    <name type="scientific">Halanaerobium kushneri</name>
    <dbReference type="NCBI Taxonomy" id="56779"/>
    <lineage>
        <taxon>Bacteria</taxon>
        <taxon>Bacillati</taxon>
        <taxon>Bacillota</taxon>
        <taxon>Clostridia</taxon>
        <taxon>Halanaerobiales</taxon>
        <taxon>Halanaerobiaceae</taxon>
        <taxon>Halanaerobium</taxon>
    </lineage>
</organism>
<evidence type="ECO:0000259" key="5">
    <source>
        <dbReference type="PROSITE" id="PS50975"/>
    </source>
</evidence>
<sequence length="414" mass="46548">MRLLILGGGSAQLSLIKKAKELGHEVVVSDYYQDAPGKKFADFSSESSTFDFEANLKTAKKFEVDGVLTAGTDQPVYTAARVAENLNLKQYLSAETAEAVTNKRVMKKKFKKAAIPTVKYKILAADFSVKSLNNFRRPFVVKPLDSQGQRGVFKLDTAAQIREKFNEVLSYSREDKILVEEYYKSDEITVSGWVLNGEAKLLTVTDRLRFEAGIHIGICSSHLFPSKHLKDYFFEIQNISKKIVSEFEIKNGPLYFQFLIGEEGLKVNEIACRIGGAYEGDFMPELTGVDILEMMVRLSAGLPLKQKTLQNYSLQSNHKYLSSQLFFAGPGKIEDITDEFELLDLEGVLKAGFNYQIGDRIPDIENATARAGYFIVLAGNRVELEERVTAVYDKLKIIDQNGENLVYREIGENF</sequence>
<dbReference type="Proteomes" id="UP000185669">
    <property type="component" value="Unassembled WGS sequence"/>
</dbReference>
<reference evidence="7" key="1">
    <citation type="submission" date="2017-01" db="EMBL/GenBank/DDBJ databases">
        <authorList>
            <person name="Varghese N."/>
            <person name="Submissions S."/>
        </authorList>
    </citation>
    <scope>NUCLEOTIDE SEQUENCE [LARGE SCALE GENOMIC DNA]</scope>
    <source>
        <strain evidence="7">ATCC 700103</strain>
    </source>
</reference>
<dbReference type="PANTHER" id="PTHR43585:SF2">
    <property type="entry name" value="ATP-GRASP ENZYME FSQD"/>
    <property type="match status" value="1"/>
</dbReference>
<dbReference type="Pfam" id="PF13535">
    <property type="entry name" value="ATP-grasp_4"/>
    <property type="match status" value="1"/>
</dbReference>
<keyword evidence="2 4" id="KW-0547">Nucleotide-binding</keyword>
<evidence type="ECO:0000313" key="7">
    <source>
        <dbReference type="Proteomes" id="UP000185669"/>
    </source>
</evidence>
<dbReference type="InterPro" id="IPR040570">
    <property type="entry name" value="LAL_C2"/>
</dbReference>
<evidence type="ECO:0000313" key="6">
    <source>
        <dbReference type="EMBL" id="SIR40343.1"/>
    </source>
</evidence>
<dbReference type="SUPFAM" id="SSF52440">
    <property type="entry name" value="PreATP-grasp domain"/>
    <property type="match status" value="1"/>
</dbReference>
<dbReference type="AlphaFoldDB" id="A0A1N7AMV0"/>
<dbReference type="InterPro" id="IPR013815">
    <property type="entry name" value="ATP_grasp_subdomain_1"/>
</dbReference>
<dbReference type="SUPFAM" id="SSF56059">
    <property type="entry name" value="Glutathione synthetase ATP-binding domain-like"/>
    <property type="match status" value="1"/>
</dbReference>
<dbReference type="STRING" id="56779.SAMN05421834_12427"/>
<dbReference type="InterPro" id="IPR011761">
    <property type="entry name" value="ATP-grasp"/>
</dbReference>
<dbReference type="GO" id="GO:0005524">
    <property type="term" value="F:ATP binding"/>
    <property type="evidence" value="ECO:0007669"/>
    <property type="project" value="UniProtKB-UniRule"/>
</dbReference>
<dbReference type="Pfam" id="PF18603">
    <property type="entry name" value="LAL_C2"/>
    <property type="match status" value="1"/>
</dbReference>
<keyword evidence="3 4" id="KW-0067">ATP-binding</keyword>
<dbReference type="InterPro" id="IPR052032">
    <property type="entry name" value="ATP-dep_AA_Ligase"/>
</dbReference>
<keyword evidence="1" id="KW-0436">Ligase</keyword>
<keyword evidence="7" id="KW-1185">Reference proteome</keyword>
<evidence type="ECO:0000256" key="4">
    <source>
        <dbReference type="PROSITE-ProRule" id="PRU00409"/>
    </source>
</evidence>
<dbReference type="Gene3D" id="3.30.470.20">
    <property type="entry name" value="ATP-grasp fold, B domain"/>
    <property type="match status" value="1"/>
</dbReference>
<evidence type="ECO:0000256" key="1">
    <source>
        <dbReference type="ARBA" id="ARBA00022598"/>
    </source>
</evidence>
<dbReference type="GO" id="GO:0046872">
    <property type="term" value="F:metal ion binding"/>
    <property type="evidence" value="ECO:0007669"/>
    <property type="project" value="InterPro"/>
</dbReference>
<evidence type="ECO:0000256" key="3">
    <source>
        <dbReference type="ARBA" id="ARBA00022840"/>
    </source>
</evidence>
<accession>A0A1N7AMV0</accession>
<dbReference type="OrthoDB" id="9813261at2"/>
<dbReference type="PROSITE" id="PS50975">
    <property type="entry name" value="ATP_GRASP"/>
    <property type="match status" value="1"/>
</dbReference>
<evidence type="ECO:0000256" key="2">
    <source>
        <dbReference type="ARBA" id="ARBA00022741"/>
    </source>
</evidence>